<keyword evidence="3" id="KW-1185">Reference proteome</keyword>
<dbReference type="Proteomes" id="UP000011116">
    <property type="component" value="Chromosome 3H"/>
</dbReference>
<organism evidence="2 3">
    <name type="scientific">Hordeum vulgare subsp. vulgare</name>
    <name type="common">Domesticated barley</name>
    <dbReference type="NCBI Taxonomy" id="112509"/>
    <lineage>
        <taxon>Eukaryota</taxon>
        <taxon>Viridiplantae</taxon>
        <taxon>Streptophyta</taxon>
        <taxon>Embryophyta</taxon>
        <taxon>Tracheophyta</taxon>
        <taxon>Spermatophyta</taxon>
        <taxon>Magnoliopsida</taxon>
        <taxon>Liliopsida</taxon>
        <taxon>Poales</taxon>
        <taxon>Poaceae</taxon>
        <taxon>BOP clade</taxon>
        <taxon>Pooideae</taxon>
        <taxon>Triticodae</taxon>
        <taxon>Triticeae</taxon>
        <taxon>Hordeinae</taxon>
        <taxon>Hordeum</taxon>
    </lineage>
</organism>
<reference evidence="2" key="3">
    <citation type="submission" date="2022-01" db="UniProtKB">
        <authorList>
            <consortium name="EnsemblPlants"/>
        </authorList>
    </citation>
    <scope>IDENTIFICATION</scope>
    <source>
        <strain evidence="2">subsp. vulgare</strain>
    </source>
</reference>
<evidence type="ECO:0000313" key="2">
    <source>
        <dbReference type="EnsemblPlants" id="HORVU.MOREX.r3.3HG0310060.1.CDS1"/>
    </source>
</evidence>
<dbReference type="SMR" id="A0A8I7B6A1"/>
<dbReference type="AlphaFoldDB" id="A0A8I7B6A1"/>
<feature type="region of interest" description="Disordered" evidence="1">
    <location>
        <begin position="123"/>
        <end position="158"/>
    </location>
</feature>
<accession>A0A8I7B6A1</accession>
<proteinExistence type="predicted"/>
<evidence type="ECO:0000256" key="1">
    <source>
        <dbReference type="SAM" id="MobiDB-lite"/>
    </source>
</evidence>
<dbReference type="Gramene" id="HORVU.MOREX.r3.3HG0310060.1">
    <property type="protein sequence ID" value="HORVU.MOREX.r3.3HG0310060.1.CDS1"/>
    <property type="gene ID" value="HORVU.MOREX.r3.3HG0310060"/>
</dbReference>
<sequence>MAHSSERGNGNGRATAADLPEQVTATGKTKAKKKVRMTQAEIDSYIRYKNVHIPEDMVPKVTKERLARTNLQDLGGLPVPMDQVDDYILKIIRRINKISADFLKERDDILSEYYAKGYAERELTDDEAERGGGRAPCPGRRRFRKGVAKQAGSLKKLN</sequence>
<feature type="region of interest" description="Disordered" evidence="1">
    <location>
        <begin position="1"/>
        <end position="32"/>
    </location>
</feature>
<dbReference type="PANTHER" id="PTHR36138:SF12">
    <property type="entry name" value="OS11G0638500 PROTEIN"/>
    <property type="match status" value="1"/>
</dbReference>
<dbReference type="PANTHER" id="PTHR36138">
    <property type="entry name" value="EXPRESSED PROTEIN-RELATED"/>
    <property type="match status" value="1"/>
</dbReference>
<protein>
    <submittedName>
        <fullName evidence="2">Uncharacterized protein</fullName>
    </submittedName>
</protein>
<reference evidence="2" key="2">
    <citation type="submission" date="2020-10" db="EMBL/GenBank/DDBJ databases">
        <authorList>
            <person name="Scholz U."/>
            <person name="Mascher M."/>
            <person name="Fiebig A."/>
        </authorList>
    </citation>
    <scope>NUCLEOTIDE SEQUENCE [LARGE SCALE GENOMIC DNA]</scope>
    <source>
        <strain evidence="2">cv. Morex</strain>
    </source>
</reference>
<reference evidence="3" key="1">
    <citation type="journal article" date="2012" name="Nature">
        <title>A physical, genetic and functional sequence assembly of the barley genome.</title>
        <authorList>
            <consortium name="The International Barley Genome Sequencing Consortium"/>
            <person name="Mayer K.F."/>
            <person name="Waugh R."/>
            <person name="Brown J.W."/>
            <person name="Schulman A."/>
            <person name="Langridge P."/>
            <person name="Platzer M."/>
            <person name="Fincher G.B."/>
            <person name="Muehlbauer G.J."/>
            <person name="Sato K."/>
            <person name="Close T.J."/>
            <person name="Wise R.P."/>
            <person name="Stein N."/>
        </authorList>
    </citation>
    <scope>NUCLEOTIDE SEQUENCE [LARGE SCALE GENOMIC DNA]</scope>
    <source>
        <strain evidence="3">cv. Morex</strain>
    </source>
</reference>
<evidence type="ECO:0000313" key="3">
    <source>
        <dbReference type="Proteomes" id="UP000011116"/>
    </source>
</evidence>
<name>A0A8I7B6A1_HORVV</name>
<dbReference type="EnsemblPlants" id="HORVU.MOREX.r3.3HG0310060.1">
    <property type="protein sequence ID" value="HORVU.MOREX.r3.3HG0310060.1.CDS1"/>
    <property type="gene ID" value="HORVU.MOREX.r3.3HG0310060"/>
</dbReference>